<evidence type="ECO:0000313" key="3">
    <source>
        <dbReference type="EMBL" id="SCC79531.1"/>
    </source>
</evidence>
<dbReference type="Pfam" id="PF11412">
    <property type="entry name" value="DsbD_N"/>
    <property type="match status" value="1"/>
</dbReference>
<reference evidence="2 4" key="1">
    <citation type="submission" date="2015-09" db="EMBL/GenBank/DDBJ databases">
        <title>Identification and resolution of microdiversity through metagenomic sequencing of parallel consortia.</title>
        <authorList>
            <person name="Nelson W.C."/>
            <person name="Romine M.F."/>
            <person name="Lindemann S.R."/>
        </authorList>
    </citation>
    <scope>NUCLEOTIDE SEQUENCE [LARGE SCALE GENOMIC DNA]</scope>
    <source>
        <strain evidence="2">HL-109</strain>
    </source>
</reference>
<proteinExistence type="predicted"/>
<reference evidence="3 5" key="2">
    <citation type="submission" date="2016-08" db="EMBL/GenBank/DDBJ databases">
        <authorList>
            <person name="Varghese N."/>
            <person name="Submissions Spin"/>
        </authorList>
    </citation>
    <scope>NUCLEOTIDE SEQUENCE [LARGE SCALE GENOMIC DNA]</scope>
    <source>
        <strain evidence="3 5">HL-109</strain>
    </source>
</reference>
<dbReference type="RefSeq" id="WP_165603953.1">
    <property type="nucleotide sequence ID" value="NZ_FMBM01000001.1"/>
</dbReference>
<protein>
    <submittedName>
        <fullName evidence="2">Suppressor for copper-sensitivity B</fullName>
    </submittedName>
    <submittedName>
        <fullName evidence="3">Thiol-disulfide interchange protein, contains DsbC and DsbD domains</fullName>
    </submittedName>
</protein>
<dbReference type="InterPro" id="IPR028250">
    <property type="entry name" value="DsbDN"/>
</dbReference>
<dbReference type="Proteomes" id="UP000182800">
    <property type="component" value="Unassembled WGS sequence"/>
</dbReference>
<dbReference type="EMBL" id="FMBM01000001">
    <property type="protein sequence ID" value="SCC79531.1"/>
    <property type="molecule type" value="Genomic_DNA"/>
</dbReference>
<comment type="caution">
    <text evidence="2">The sequence shown here is derived from an EMBL/GenBank/DDBJ whole genome shotgun (WGS) entry which is preliminary data.</text>
</comment>
<dbReference type="EMBL" id="LJSX01000013">
    <property type="protein sequence ID" value="KPQ10764.1"/>
    <property type="molecule type" value="Genomic_DNA"/>
</dbReference>
<dbReference type="STRING" id="1653334.GA0071312_0952"/>
<dbReference type="AlphaFoldDB" id="A0A0P7X6T9"/>
<feature type="domain" description="Thiol:disulfide interchange protein DsbD N-terminal" evidence="1">
    <location>
        <begin position="71"/>
        <end position="176"/>
    </location>
</feature>
<evidence type="ECO:0000259" key="1">
    <source>
        <dbReference type="Pfam" id="PF11412"/>
    </source>
</evidence>
<evidence type="ECO:0000313" key="4">
    <source>
        <dbReference type="Proteomes" id="UP000050497"/>
    </source>
</evidence>
<accession>A0A0P7X6T9</accession>
<organism evidence="2 4">
    <name type="scientific">Saliniramus fredricksonii</name>
    <dbReference type="NCBI Taxonomy" id="1653334"/>
    <lineage>
        <taxon>Bacteria</taxon>
        <taxon>Pseudomonadati</taxon>
        <taxon>Pseudomonadota</taxon>
        <taxon>Alphaproteobacteria</taxon>
        <taxon>Hyphomicrobiales</taxon>
        <taxon>Salinarimonadaceae</taxon>
        <taxon>Saliniramus</taxon>
    </lineage>
</organism>
<evidence type="ECO:0000313" key="2">
    <source>
        <dbReference type="EMBL" id="KPQ10764.1"/>
    </source>
</evidence>
<name>A0A0P7X6T9_9HYPH</name>
<sequence length="307" mass="32845">MTFARCGEFFDGGMARAGRRNRFQPSYASAAALVMLLALSAGMAGSAVAQETAWEEGHASRARLIAGAGDGTQLLAGIEIELTEGYKTYWRHAGDSGLPPEIDWSGSRNVADLSLEFPAPGRFRDASGTFFGYQDEVLLPVMITPTDTGEPVTLSVSLSYGVCKDVCIPAFADFELTIPVAQSGSHAPRLADASRQVPRRVTPGEPYAGLAFHDHDLTDDGKLALTVEAPPDALLMAEGPDYHWFLDPDEAARPDSSGRQVFTVDFAETPREITGATPFRFTLVGDGAAIETLIEIPQEALRTLAGH</sequence>
<evidence type="ECO:0000313" key="5">
    <source>
        <dbReference type="Proteomes" id="UP000182800"/>
    </source>
</evidence>
<keyword evidence="5" id="KW-1185">Reference proteome</keyword>
<gene>
    <name evidence="2" type="primary">scsB</name>
    <name evidence="3" type="ORF">GA0071312_0952</name>
    <name evidence="2" type="ORF">HLUCCO17_09930</name>
</gene>
<dbReference type="Proteomes" id="UP000050497">
    <property type="component" value="Unassembled WGS sequence"/>
</dbReference>